<proteinExistence type="predicted"/>
<dbReference type="GO" id="GO:0016020">
    <property type="term" value="C:membrane"/>
    <property type="evidence" value="ECO:0007669"/>
    <property type="project" value="TreeGrafter"/>
</dbReference>
<gene>
    <name evidence="6" type="ORF">OFUS_LOCUS20363</name>
</gene>
<keyword evidence="7" id="KW-1185">Reference proteome</keyword>
<sequence length="422" mass="46425">MENETSKHAKDDPMSDDVNETVKDEGGGDPVADKEDIANNKQTGETQVECDEASGNKNSDSSTEPEANNSINDQPEPPIGSTSGNNTTEHSNDAIEESNDKEEEWMQVLGNDSLLKKIVEKGDGRETRPVGGEIVTISCVEKLESDKIVDINSELTFTLGDGDVVQALDICLSLMERNEKAIIKTDAKYAYGEKGRKPDIPPDAKLTYEVQLLKVQPTLNVQKLSIAERITKGDAKRERGNYYYTRSEFTASINSYNKALSILDDSSENHGAEETTQLQSLLETRLKCYNNLAAAQLKVDANDAAIKSCEFVLRVQPENVKALFRKGKALAAKLETSAAIACLRKAVKLEPETKIIHAELSKLVNKQKKEEEKEKDLYKKMIGADKLPEVKPSSSWTSKWPVIASATAAALISVGFMAYRYG</sequence>
<dbReference type="AlphaFoldDB" id="A0A8J1XT03"/>
<dbReference type="GO" id="GO:0005740">
    <property type="term" value="C:mitochondrial envelope"/>
    <property type="evidence" value="ECO:0007669"/>
    <property type="project" value="TreeGrafter"/>
</dbReference>
<organism evidence="6 7">
    <name type="scientific">Owenia fusiformis</name>
    <name type="common">Polychaete worm</name>
    <dbReference type="NCBI Taxonomy" id="6347"/>
    <lineage>
        <taxon>Eukaryota</taxon>
        <taxon>Metazoa</taxon>
        <taxon>Spiralia</taxon>
        <taxon>Lophotrochozoa</taxon>
        <taxon>Annelida</taxon>
        <taxon>Polychaeta</taxon>
        <taxon>Sedentaria</taxon>
        <taxon>Canalipalpata</taxon>
        <taxon>Sabellida</taxon>
        <taxon>Oweniida</taxon>
        <taxon>Oweniidae</taxon>
        <taxon>Owenia</taxon>
    </lineage>
</organism>
<evidence type="ECO:0000256" key="3">
    <source>
        <dbReference type="PROSITE-ProRule" id="PRU00277"/>
    </source>
</evidence>
<evidence type="ECO:0000313" key="7">
    <source>
        <dbReference type="Proteomes" id="UP000749559"/>
    </source>
</evidence>
<dbReference type="EC" id="5.2.1.8" evidence="3"/>
<evidence type="ECO:0000256" key="2">
    <source>
        <dbReference type="ARBA" id="ARBA00022803"/>
    </source>
</evidence>
<dbReference type="SMART" id="SM00028">
    <property type="entry name" value="TPR"/>
    <property type="match status" value="3"/>
</dbReference>
<dbReference type="EMBL" id="CAIIXF020000010">
    <property type="protein sequence ID" value="CAH1795894.1"/>
    <property type="molecule type" value="Genomic_DNA"/>
</dbReference>
<comment type="catalytic activity">
    <reaction evidence="3">
        <text>[protein]-peptidylproline (omega=180) = [protein]-peptidylproline (omega=0)</text>
        <dbReference type="Rhea" id="RHEA:16237"/>
        <dbReference type="Rhea" id="RHEA-COMP:10747"/>
        <dbReference type="Rhea" id="RHEA-COMP:10748"/>
        <dbReference type="ChEBI" id="CHEBI:83833"/>
        <dbReference type="ChEBI" id="CHEBI:83834"/>
        <dbReference type="EC" id="5.2.1.8"/>
    </reaction>
</comment>
<dbReference type="Gene3D" id="1.25.40.10">
    <property type="entry name" value="Tetratricopeptide repeat domain"/>
    <property type="match status" value="1"/>
</dbReference>
<dbReference type="GO" id="GO:0044183">
    <property type="term" value="F:protein folding chaperone"/>
    <property type="evidence" value="ECO:0007669"/>
    <property type="project" value="TreeGrafter"/>
</dbReference>
<dbReference type="GO" id="GO:0003755">
    <property type="term" value="F:peptidyl-prolyl cis-trans isomerase activity"/>
    <property type="evidence" value="ECO:0007669"/>
    <property type="project" value="UniProtKB-KW"/>
</dbReference>
<dbReference type="Proteomes" id="UP000749559">
    <property type="component" value="Unassembled WGS sequence"/>
</dbReference>
<dbReference type="GO" id="GO:0012505">
    <property type="term" value="C:endomembrane system"/>
    <property type="evidence" value="ECO:0007669"/>
    <property type="project" value="TreeGrafter"/>
</dbReference>
<feature type="compositionally biased region" description="Polar residues" evidence="5">
    <location>
        <begin position="55"/>
        <end position="73"/>
    </location>
</feature>
<feature type="region of interest" description="Disordered" evidence="5">
    <location>
        <begin position="1"/>
        <end position="102"/>
    </location>
</feature>
<dbReference type="InterPro" id="IPR001179">
    <property type="entry name" value="PPIase_FKBP_dom"/>
</dbReference>
<dbReference type="PROSITE" id="PS50059">
    <property type="entry name" value="FKBP_PPIASE"/>
    <property type="match status" value="1"/>
</dbReference>
<dbReference type="InterPro" id="IPR050754">
    <property type="entry name" value="FKBP4/5/8-like"/>
</dbReference>
<keyword evidence="3" id="KW-0697">Rotamase</keyword>
<evidence type="ECO:0000256" key="4">
    <source>
        <dbReference type="PROSITE-ProRule" id="PRU00339"/>
    </source>
</evidence>
<dbReference type="Gene3D" id="3.10.50.40">
    <property type="match status" value="1"/>
</dbReference>
<dbReference type="PROSITE" id="PS50005">
    <property type="entry name" value="TPR"/>
    <property type="match status" value="1"/>
</dbReference>
<evidence type="ECO:0000313" key="6">
    <source>
        <dbReference type="EMBL" id="CAH1795894.1"/>
    </source>
</evidence>
<evidence type="ECO:0000256" key="1">
    <source>
        <dbReference type="ARBA" id="ARBA00022737"/>
    </source>
</evidence>
<name>A0A8J1XT03_OWEFU</name>
<keyword evidence="1" id="KW-0677">Repeat</keyword>
<dbReference type="InterPro" id="IPR019734">
    <property type="entry name" value="TPR_rpt"/>
</dbReference>
<dbReference type="GO" id="GO:0005829">
    <property type="term" value="C:cytosol"/>
    <property type="evidence" value="ECO:0007669"/>
    <property type="project" value="TreeGrafter"/>
</dbReference>
<dbReference type="InterPro" id="IPR011990">
    <property type="entry name" value="TPR-like_helical_dom_sf"/>
</dbReference>
<dbReference type="InterPro" id="IPR046357">
    <property type="entry name" value="PPIase_dom_sf"/>
</dbReference>
<feature type="compositionally biased region" description="Basic and acidic residues" evidence="5">
    <location>
        <begin position="1"/>
        <end position="13"/>
    </location>
</feature>
<dbReference type="Pfam" id="PF00254">
    <property type="entry name" value="FKBP_C"/>
    <property type="match status" value="1"/>
</dbReference>
<protein>
    <recommendedName>
        <fullName evidence="3">peptidylprolyl isomerase</fullName>
        <ecNumber evidence="3">5.2.1.8</ecNumber>
    </recommendedName>
</protein>
<keyword evidence="2 4" id="KW-0802">TPR repeat</keyword>
<feature type="compositionally biased region" description="Polar residues" evidence="5">
    <location>
        <begin position="80"/>
        <end position="89"/>
    </location>
</feature>
<evidence type="ECO:0000256" key="5">
    <source>
        <dbReference type="SAM" id="MobiDB-lite"/>
    </source>
</evidence>
<dbReference type="OrthoDB" id="532682at2759"/>
<accession>A0A8J1XT03</accession>
<dbReference type="SUPFAM" id="SSF54534">
    <property type="entry name" value="FKBP-like"/>
    <property type="match status" value="1"/>
</dbReference>
<feature type="repeat" description="TPR" evidence="4">
    <location>
        <begin position="320"/>
        <end position="353"/>
    </location>
</feature>
<reference evidence="6" key="1">
    <citation type="submission" date="2022-03" db="EMBL/GenBank/DDBJ databases">
        <authorList>
            <person name="Martin C."/>
        </authorList>
    </citation>
    <scope>NUCLEOTIDE SEQUENCE</scope>
</reference>
<dbReference type="PANTHER" id="PTHR46512">
    <property type="entry name" value="PEPTIDYLPROLYL ISOMERASE"/>
    <property type="match status" value="1"/>
</dbReference>
<comment type="caution">
    <text evidence="6">The sequence shown here is derived from an EMBL/GenBank/DDBJ whole genome shotgun (WGS) entry which is preliminary data.</text>
</comment>
<feature type="compositionally biased region" description="Basic and acidic residues" evidence="5">
    <location>
        <begin position="20"/>
        <end position="38"/>
    </location>
</feature>
<dbReference type="PANTHER" id="PTHR46512:SF1">
    <property type="entry name" value="PEPTIDYLPROLYL ISOMERASE"/>
    <property type="match status" value="1"/>
</dbReference>
<dbReference type="SUPFAM" id="SSF48452">
    <property type="entry name" value="TPR-like"/>
    <property type="match status" value="1"/>
</dbReference>
<keyword evidence="3" id="KW-0413">Isomerase</keyword>
<dbReference type="GO" id="GO:0043066">
    <property type="term" value="P:negative regulation of apoptotic process"/>
    <property type="evidence" value="ECO:0007669"/>
    <property type="project" value="TreeGrafter"/>
</dbReference>